<organism evidence="2 3">
    <name type="scientific">Calicophoron daubneyi</name>
    <name type="common">Rumen fluke</name>
    <name type="synonym">Paramphistomum daubneyi</name>
    <dbReference type="NCBI Taxonomy" id="300641"/>
    <lineage>
        <taxon>Eukaryota</taxon>
        <taxon>Metazoa</taxon>
        <taxon>Spiralia</taxon>
        <taxon>Lophotrochozoa</taxon>
        <taxon>Platyhelminthes</taxon>
        <taxon>Trematoda</taxon>
        <taxon>Digenea</taxon>
        <taxon>Plagiorchiida</taxon>
        <taxon>Pronocephalata</taxon>
        <taxon>Paramphistomoidea</taxon>
        <taxon>Paramphistomidae</taxon>
        <taxon>Calicophoron</taxon>
    </lineage>
</organism>
<keyword evidence="1" id="KW-0472">Membrane</keyword>
<dbReference type="Proteomes" id="UP001497525">
    <property type="component" value="Unassembled WGS sequence"/>
</dbReference>
<evidence type="ECO:0000256" key="1">
    <source>
        <dbReference type="SAM" id="Phobius"/>
    </source>
</evidence>
<evidence type="ECO:0000313" key="2">
    <source>
        <dbReference type="EMBL" id="CAL5134109.1"/>
    </source>
</evidence>
<dbReference type="AlphaFoldDB" id="A0AAV2TAJ0"/>
<name>A0AAV2TAJ0_CALDB</name>
<reference evidence="2" key="1">
    <citation type="submission" date="2024-06" db="EMBL/GenBank/DDBJ databases">
        <authorList>
            <person name="Liu X."/>
            <person name="Lenzi L."/>
            <person name="Haldenby T S."/>
            <person name="Uol C."/>
        </authorList>
    </citation>
    <scope>NUCLEOTIDE SEQUENCE</scope>
</reference>
<keyword evidence="1" id="KW-0812">Transmembrane</keyword>
<protein>
    <submittedName>
        <fullName evidence="2">Uncharacterized protein</fullName>
    </submittedName>
</protein>
<evidence type="ECO:0000313" key="3">
    <source>
        <dbReference type="Proteomes" id="UP001497525"/>
    </source>
</evidence>
<accession>A0AAV2TAJ0</accession>
<keyword evidence="1" id="KW-1133">Transmembrane helix</keyword>
<feature type="transmembrane region" description="Helical" evidence="1">
    <location>
        <begin position="40"/>
        <end position="63"/>
    </location>
</feature>
<dbReference type="EMBL" id="CAXLJL010000179">
    <property type="protein sequence ID" value="CAL5134109.1"/>
    <property type="molecule type" value="Genomic_DNA"/>
</dbReference>
<gene>
    <name evidence="2" type="ORF">CDAUBV1_LOCUS7335</name>
</gene>
<sequence>MSALLRSSRLLLRDRGIIQIARGKLATHSSSSWFVENYPVTYLIVVVGSGVCAMFGYTAYVLAKNPDIRFPFTRQPRNELYFNRRYPGALPDYSGIVPPVRMRFNGDLEFPYDEPSTGSK</sequence>
<proteinExistence type="predicted"/>
<comment type="caution">
    <text evidence="2">The sequence shown here is derived from an EMBL/GenBank/DDBJ whole genome shotgun (WGS) entry which is preliminary data.</text>
</comment>